<feature type="region of interest" description="Disordered" evidence="1">
    <location>
        <begin position="125"/>
        <end position="150"/>
    </location>
</feature>
<name>A0A1X7HE89_9BACL</name>
<evidence type="ECO:0008006" key="4">
    <source>
        <dbReference type="Google" id="ProtNLM"/>
    </source>
</evidence>
<organism evidence="2 3">
    <name type="scientific">Paenibacillus uliginis N3/975</name>
    <dbReference type="NCBI Taxonomy" id="1313296"/>
    <lineage>
        <taxon>Bacteria</taxon>
        <taxon>Bacillati</taxon>
        <taxon>Bacillota</taxon>
        <taxon>Bacilli</taxon>
        <taxon>Bacillales</taxon>
        <taxon>Paenibacillaceae</taxon>
        <taxon>Paenibacillus</taxon>
    </lineage>
</organism>
<keyword evidence="3" id="KW-1185">Reference proteome</keyword>
<reference evidence="2 3" key="1">
    <citation type="submission" date="2017-04" db="EMBL/GenBank/DDBJ databases">
        <authorList>
            <person name="Afonso C.L."/>
            <person name="Miller P.J."/>
            <person name="Scott M.A."/>
            <person name="Spackman E."/>
            <person name="Goraichik I."/>
            <person name="Dimitrov K.M."/>
            <person name="Suarez D.L."/>
            <person name="Swayne D.E."/>
        </authorList>
    </citation>
    <scope>NUCLEOTIDE SEQUENCE [LARGE SCALE GENOMIC DNA]</scope>
    <source>
        <strain evidence="2 3">N3/975</strain>
    </source>
</reference>
<accession>A0A1X7HE89</accession>
<evidence type="ECO:0000256" key="1">
    <source>
        <dbReference type="SAM" id="MobiDB-lite"/>
    </source>
</evidence>
<sequence length="262" mass="28767">MNAKHMKVLVLAALSLIVLSGLLIFYMNKVSPTQKEVRTIEKQITQDIKLLETLQKQIEEQQNVKVDTVALQQKVPVQALVDQLLLDIRALEKSSLNTVQNIGVSYSKTTMTELFQASGVSLEAVNSSPKENSTNESIASNSKETEEGVATMETEAQASPSPNNASVQPEIYKVVLGMTVKTPTFADLEKFILGLENLKRVIKVDTLNLTEEVDTYSLSISTFYVPQMEGVVEELLPASYPLPSGKINPFNVNKPIINTPGS</sequence>
<proteinExistence type="predicted"/>
<dbReference type="Proteomes" id="UP000192940">
    <property type="component" value="Chromosome I"/>
</dbReference>
<dbReference type="STRING" id="1313296.SAMN05661091_2718"/>
<feature type="compositionally biased region" description="Polar residues" evidence="1">
    <location>
        <begin position="125"/>
        <end position="142"/>
    </location>
</feature>
<evidence type="ECO:0000313" key="3">
    <source>
        <dbReference type="Proteomes" id="UP000192940"/>
    </source>
</evidence>
<gene>
    <name evidence="2" type="ORF">SAMN05661091_2718</name>
</gene>
<dbReference type="AlphaFoldDB" id="A0A1X7HE89"/>
<protein>
    <recommendedName>
        <fullName evidence="4">Pilus assembly protein PilO</fullName>
    </recommendedName>
</protein>
<dbReference type="EMBL" id="LT840184">
    <property type="protein sequence ID" value="SMF84861.1"/>
    <property type="molecule type" value="Genomic_DNA"/>
</dbReference>
<evidence type="ECO:0000313" key="2">
    <source>
        <dbReference type="EMBL" id="SMF84861.1"/>
    </source>
</evidence>